<reference evidence="1 2" key="1">
    <citation type="submission" date="2024-09" db="EMBL/GenBank/DDBJ databases">
        <title>Chromosome-scale assembly of Riccia fluitans.</title>
        <authorList>
            <person name="Paukszto L."/>
            <person name="Sawicki J."/>
            <person name="Karawczyk K."/>
            <person name="Piernik-Szablinska J."/>
            <person name="Szczecinska M."/>
            <person name="Mazdziarz M."/>
        </authorList>
    </citation>
    <scope>NUCLEOTIDE SEQUENCE [LARGE SCALE GENOMIC DNA]</scope>
    <source>
        <strain evidence="1">Rf_01</strain>
        <tissue evidence="1">Aerial parts of the thallus</tissue>
    </source>
</reference>
<evidence type="ECO:0008006" key="3">
    <source>
        <dbReference type="Google" id="ProtNLM"/>
    </source>
</evidence>
<comment type="caution">
    <text evidence="1">The sequence shown here is derived from an EMBL/GenBank/DDBJ whole genome shotgun (WGS) entry which is preliminary data.</text>
</comment>
<name>A0ABD1Y7B3_9MARC</name>
<gene>
    <name evidence="1" type="ORF">R1flu_002504</name>
</gene>
<dbReference type="Proteomes" id="UP001605036">
    <property type="component" value="Unassembled WGS sequence"/>
</dbReference>
<proteinExistence type="predicted"/>
<accession>A0ABD1Y7B3</accession>
<sequence length="196" mass="21277">MPRDDEDSSSLTTPPPPSPFPVIGWRFTPLFDSPLTLHSPRPFACIAQLAVAGKGIATRMSTRLEEGPIRIVKRNARSRFAEAKSVWDVVLIVRGKRSSSRHAFTVASNPQDSKRSLRFLVNASPLLPAGVTQPLGGSSVLVEMRLPWGPATDRIHTQFGLDPKVMVGSRCTSVEVDSQIDLGVRVVPHSLPAGTH</sequence>
<dbReference type="EMBL" id="JBHFFA010000006">
    <property type="protein sequence ID" value="KAL2622299.1"/>
    <property type="molecule type" value="Genomic_DNA"/>
</dbReference>
<protein>
    <recommendedName>
        <fullName evidence="3">Ribosomal protein S10</fullName>
    </recommendedName>
</protein>
<dbReference type="AlphaFoldDB" id="A0ABD1Y7B3"/>
<organism evidence="1 2">
    <name type="scientific">Riccia fluitans</name>
    <dbReference type="NCBI Taxonomy" id="41844"/>
    <lineage>
        <taxon>Eukaryota</taxon>
        <taxon>Viridiplantae</taxon>
        <taxon>Streptophyta</taxon>
        <taxon>Embryophyta</taxon>
        <taxon>Marchantiophyta</taxon>
        <taxon>Marchantiopsida</taxon>
        <taxon>Marchantiidae</taxon>
        <taxon>Marchantiales</taxon>
        <taxon>Ricciaceae</taxon>
        <taxon>Riccia</taxon>
    </lineage>
</organism>
<keyword evidence="2" id="KW-1185">Reference proteome</keyword>
<evidence type="ECO:0000313" key="1">
    <source>
        <dbReference type="EMBL" id="KAL2622299.1"/>
    </source>
</evidence>
<evidence type="ECO:0000313" key="2">
    <source>
        <dbReference type="Proteomes" id="UP001605036"/>
    </source>
</evidence>